<gene>
    <name evidence="1" type="ORF">BU26DRAFT_46067</name>
</gene>
<keyword evidence="2" id="KW-1185">Reference proteome</keyword>
<accession>A0A6A6IAE6</accession>
<dbReference type="AlphaFoldDB" id="A0A6A6IAE6"/>
<proteinExistence type="predicted"/>
<protein>
    <submittedName>
        <fullName evidence="1">Uncharacterized protein</fullName>
    </submittedName>
</protein>
<name>A0A6A6IAE6_9PLEO</name>
<evidence type="ECO:0000313" key="1">
    <source>
        <dbReference type="EMBL" id="KAF2246463.1"/>
    </source>
</evidence>
<dbReference type="Proteomes" id="UP000800094">
    <property type="component" value="Unassembled WGS sequence"/>
</dbReference>
<reference evidence="1" key="1">
    <citation type="journal article" date="2020" name="Stud. Mycol.">
        <title>101 Dothideomycetes genomes: a test case for predicting lifestyles and emergence of pathogens.</title>
        <authorList>
            <person name="Haridas S."/>
            <person name="Albert R."/>
            <person name="Binder M."/>
            <person name="Bloem J."/>
            <person name="Labutti K."/>
            <person name="Salamov A."/>
            <person name="Andreopoulos B."/>
            <person name="Baker S."/>
            <person name="Barry K."/>
            <person name="Bills G."/>
            <person name="Bluhm B."/>
            <person name="Cannon C."/>
            <person name="Castanera R."/>
            <person name="Culley D."/>
            <person name="Daum C."/>
            <person name="Ezra D."/>
            <person name="Gonzalez J."/>
            <person name="Henrissat B."/>
            <person name="Kuo A."/>
            <person name="Liang C."/>
            <person name="Lipzen A."/>
            <person name="Lutzoni F."/>
            <person name="Magnuson J."/>
            <person name="Mondo S."/>
            <person name="Nolan M."/>
            <person name="Ohm R."/>
            <person name="Pangilinan J."/>
            <person name="Park H.-J."/>
            <person name="Ramirez L."/>
            <person name="Alfaro M."/>
            <person name="Sun H."/>
            <person name="Tritt A."/>
            <person name="Yoshinaga Y."/>
            <person name="Zwiers L.-H."/>
            <person name="Turgeon B."/>
            <person name="Goodwin S."/>
            <person name="Spatafora J."/>
            <person name="Crous P."/>
            <person name="Grigoriev I."/>
        </authorList>
    </citation>
    <scope>NUCLEOTIDE SEQUENCE</scope>
    <source>
        <strain evidence="1">CBS 122368</strain>
    </source>
</reference>
<organism evidence="1 2">
    <name type="scientific">Trematosphaeria pertusa</name>
    <dbReference type="NCBI Taxonomy" id="390896"/>
    <lineage>
        <taxon>Eukaryota</taxon>
        <taxon>Fungi</taxon>
        <taxon>Dikarya</taxon>
        <taxon>Ascomycota</taxon>
        <taxon>Pezizomycotina</taxon>
        <taxon>Dothideomycetes</taxon>
        <taxon>Pleosporomycetidae</taxon>
        <taxon>Pleosporales</taxon>
        <taxon>Massarineae</taxon>
        <taxon>Trematosphaeriaceae</taxon>
        <taxon>Trematosphaeria</taxon>
    </lineage>
</organism>
<sequence length="190" mass="21353">MSSRSSISTPNAVSALLLREFRAHGKNESQMLRSMHWQRRTGAWNCNWPLFLPKPRRHASFHRLRGEELSCKSQPFRCHKACKPVNTSLIQLTAWRSLRVDVSTALLTHLLLSGWTREGETLRRVGGLYDEESMGSGQDFATCPRGLVLRLSHAWDQPAGPCALAAACPIRLGKEISRCFVRPASGQDCR</sequence>
<dbReference type="RefSeq" id="XP_033681467.1">
    <property type="nucleotide sequence ID" value="XM_033825039.1"/>
</dbReference>
<evidence type="ECO:0000313" key="2">
    <source>
        <dbReference type="Proteomes" id="UP000800094"/>
    </source>
</evidence>
<dbReference type="GeneID" id="54578369"/>
<dbReference type="EMBL" id="ML987198">
    <property type="protein sequence ID" value="KAF2246463.1"/>
    <property type="molecule type" value="Genomic_DNA"/>
</dbReference>